<dbReference type="InterPro" id="IPR035914">
    <property type="entry name" value="Sperma_CUB_dom_sf"/>
</dbReference>
<feature type="region of interest" description="Disordered" evidence="1">
    <location>
        <begin position="373"/>
        <end position="395"/>
    </location>
</feature>
<name>A0A7R9FZA3_TIMSH</name>
<feature type="compositionally biased region" description="Polar residues" evidence="1">
    <location>
        <begin position="1"/>
        <end position="19"/>
    </location>
</feature>
<gene>
    <name evidence="2" type="ORF">TSIB3V08_LOCUS5133</name>
</gene>
<sequence>MASLVLTDSSQLTSDSQHLAHQHPPPASPHVPKRPNSALCNVTIDSRRLSALSGKMFGQIKSPSLEGPSFCWYLLQPDTGQRVEIQVYRLVSVGRFNGTRLVPPSVPLGLSRGHRVTGNFRIWESGETTMGGGEKTFNTPDQRFEPWISPPTPPPQSSAVQDYPVELNMSSALANYATEADACYGSHSNLLTKANEAVCSLLVLQRMRTDLRWSVLTFDWFSYAEDLRHSGQSRRDKLAPTSDAATGVDFMHANGGNALRLSRCFPKLWCTYPQRYEKDLGRLSDVLIVSPLCTNLLTSVACCSCEAGFLQLVDGPDPTPRPGHTQVCGSNERYTPPVVLFADRGSATLIFQIAETTVRSQFLAYFSFTPTSSAQGTGFQAKGGRRVQHTGESLR</sequence>
<dbReference type="AlphaFoldDB" id="A0A7R9FZA3"/>
<evidence type="ECO:0000256" key="1">
    <source>
        <dbReference type="SAM" id="MobiDB-lite"/>
    </source>
</evidence>
<protein>
    <recommendedName>
        <fullName evidence="3">CUB domain-containing protein</fullName>
    </recommendedName>
</protein>
<organism evidence="2">
    <name type="scientific">Timema shepardi</name>
    <name type="common">Walking stick</name>
    <dbReference type="NCBI Taxonomy" id="629360"/>
    <lineage>
        <taxon>Eukaryota</taxon>
        <taxon>Metazoa</taxon>
        <taxon>Ecdysozoa</taxon>
        <taxon>Arthropoda</taxon>
        <taxon>Hexapoda</taxon>
        <taxon>Insecta</taxon>
        <taxon>Pterygota</taxon>
        <taxon>Neoptera</taxon>
        <taxon>Polyneoptera</taxon>
        <taxon>Phasmatodea</taxon>
        <taxon>Timematodea</taxon>
        <taxon>Timematoidea</taxon>
        <taxon>Timematidae</taxon>
        <taxon>Timema</taxon>
    </lineage>
</organism>
<dbReference type="SUPFAM" id="SSF49854">
    <property type="entry name" value="Spermadhesin, CUB domain"/>
    <property type="match status" value="1"/>
</dbReference>
<evidence type="ECO:0000313" key="2">
    <source>
        <dbReference type="EMBL" id="CAD7260980.1"/>
    </source>
</evidence>
<accession>A0A7R9FZA3</accession>
<proteinExistence type="predicted"/>
<dbReference type="EMBL" id="OC001935">
    <property type="protein sequence ID" value="CAD7260980.1"/>
    <property type="molecule type" value="Genomic_DNA"/>
</dbReference>
<evidence type="ECO:0008006" key="3">
    <source>
        <dbReference type="Google" id="ProtNLM"/>
    </source>
</evidence>
<reference evidence="2" key="1">
    <citation type="submission" date="2020-11" db="EMBL/GenBank/DDBJ databases">
        <authorList>
            <person name="Tran Van P."/>
        </authorList>
    </citation>
    <scope>NUCLEOTIDE SEQUENCE</scope>
</reference>
<feature type="region of interest" description="Disordered" evidence="1">
    <location>
        <begin position="1"/>
        <end position="37"/>
    </location>
</feature>